<protein>
    <submittedName>
        <fullName evidence="2">Alternate signal-mediated exported protein</fullName>
    </submittedName>
</protein>
<evidence type="ECO:0000256" key="1">
    <source>
        <dbReference type="SAM" id="SignalP"/>
    </source>
</evidence>
<feature type="signal peptide" evidence="1">
    <location>
        <begin position="1"/>
        <end position="26"/>
    </location>
</feature>
<dbReference type="EMBL" id="JAFBBK010000001">
    <property type="protein sequence ID" value="MBM7415961.1"/>
    <property type="molecule type" value="Genomic_DNA"/>
</dbReference>
<dbReference type="InterPro" id="IPR024006">
    <property type="entry name" value="Alt_signal_exp_actinobact"/>
</dbReference>
<dbReference type="NCBIfam" id="TIGR04088">
    <property type="entry name" value="cognate_SipW"/>
    <property type="match status" value="1"/>
</dbReference>
<keyword evidence="3" id="KW-1185">Reference proteome</keyword>
<evidence type="ECO:0000313" key="2">
    <source>
        <dbReference type="EMBL" id="MBM7415961.1"/>
    </source>
</evidence>
<dbReference type="RefSeq" id="WP_204868893.1">
    <property type="nucleotide sequence ID" value="NZ_JAFBBK010000001.1"/>
</dbReference>
<dbReference type="InterPro" id="IPR023833">
    <property type="entry name" value="Signal_pept_SipW-depend-type"/>
</dbReference>
<reference evidence="2 3" key="1">
    <citation type="submission" date="2021-01" db="EMBL/GenBank/DDBJ databases">
        <title>Genomics of switchgrass bacterial isolates.</title>
        <authorList>
            <person name="Shade A."/>
        </authorList>
    </citation>
    <scope>NUCLEOTIDE SEQUENCE [LARGE SCALE GENOMIC DNA]</scope>
    <source>
        <strain evidence="2 3">PvP111</strain>
    </source>
</reference>
<sequence>MNKATKGAMAAGAAALLLLGGAGSLALWSDSESVDGGAINTGTLDISSAAGTWQDVSVPGVPVDISDISLFRMVPGDTVEYTTEMTVTVIGDNLSADVEFDPTFVPVFTEGPDAGILAARNITRVAPTAANFTVDVDAFREGTTTPVTTITDADDNLVIDVTVSIAFDAIDQVGINTTASFEDFDVTVQQVRP</sequence>
<dbReference type="Proteomes" id="UP000703038">
    <property type="component" value="Unassembled WGS sequence"/>
</dbReference>
<comment type="caution">
    <text evidence="2">The sequence shown here is derived from an EMBL/GenBank/DDBJ whole genome shotgun (WGS) entry which is preliminary data.</text>
</comment>
<keyword evidence="1" id="KW-0732">Signal</keyword>
<feature type="chain" id="PRO_5047014943" evidence="1">
    <location>
        <begin position="27"/>
        <end position="193"/>
    </location>
</feature>
<proteinExistence type="predicted"/>
<evidence type="ECO:0000313" key="3">
    <source>
        <dbReference type="Proteomes" id="UP000703038"/>
    </source>
</evidence>
<name>A0ABS2KVK2_9NOCA</name>
<gene>
    <name evidence="2" type="ORF">JOE42_002694</name>
</gene>
<dbReference type="NCBIfam" id="TIGR04089">
    <property type="entry name" value="exp_by_SipW_III"/>
    <property type="match status" value="1"/>
</dbReference>
<accession>A0ABS2KVK2</accession>
<organism evidence="2 3">
    <name type="scientific">Rhodococcoides corynebacterioides</name>
    <dbReference type="NCBI Taxonomy" id="53972"/>
    <lineage>
        <taxon>Bacteria</taxon>
        <taxon>Bacillati</taxon>
        <taxon>Actinomycetota</taxon>
        <taxon>Actinomycetes</taxon>
        <taxon>Mycobacteriales</taxon>
        <taxon>Nocardiaceae</taxon>
        <taxon>Rhodococcoides</taxon>
    </lineage>
</organism>